<dbReference type="AlphaFoldDB" id="A0A3P7QIX2"/>
<evidence type="ECO:0000313" key="2">
    <source>
        <dbReference type="Proteomes" id="UP000271889"/>
    </source>
</evidence>
<dbReference type="PANTHER" id="PTHR23020">
    <property type="entry name" value="UNCHARACTERIZED NUCLEAR HORMONE RECEPTOR-RELATED"/>
    <property type="match status" value="1"/>
</dbReference>
<dbReference type="PANTHER" id="PTHR23020:SF8">
    <property type="entry name" value="CHK KINASE-LIKE DOMAIN-CONTAINING PROTEIN"/>
    <property type="match status" value="1"/>
</dbReference>
<dbReference type="Proteomes" id="UP000271889">
    <property type="component" value="Unassembled WGS sequence"/>
</dbReference>
<gene>
    <name evidence="1" type="ORF">CGOC_LOCUS11970</name>
</gene>
<organism evidence="1 2">
    <name type="scientific">Cylicostephanus goldi</name>
    <name type="common">Nematode worm</name>
    <dbReference type="NCBI Taxonomy" id="71465"/>
    <lineage>
        <taxon>Eukaryota</taxon>
        <taxon>Metazoa</taxon>
        <taxon>Ecdysozoa</taxon>
        <taxon>Nematoda</taxon>
        <taxon>Chromadorea</taxon>
        <taxon>Rhabditida</taxon>
        <taxon>Rhabditina</taxon>
        <taxon>Rhabditomorpha</taxon>
        <taxon>Strongyloidea</taxon>
        <taxon>Strongylidae</taxon>
        <taxon>Cylicostephanus</taxon>
    </lineage>
</organism>
<dbReference type="InterPro" id="IPR012877">
    <property type="entry name" value="Dhs-27"/>
</dbReference>
<dbReference type="Pfam" id="PF07914">
    <property type="entry name" value="DUF1679"/>
    <property type="match status" value="1"/>
</dbReference>
<dbReference type="OrthoDB" id="5786316at2759"/>
<keyword evidence="2" id="KW-1185">Reference proteome</keyword>
<reference evidence="1 2" key="1">
    <citation type="submission" date="2018-11" db="EMBL/GenBank/DDBJ databases">
        <authorList>
            <consortium name="Pathogen Informatics"/>
        </authorList>
    </citation>
    <scope>NUCLEOTIDE SEQUENCE [LARGE SCALE GENOMIC DNA]</scope>
</reference>
<dbReference type="EMBL" id="UYRV01119842">
    <property type="protein sequence ID" value="VDN31942.1"/>
    <property type="molecule type" value="Genomic_DNA"/>
</dbReference>
<accession>A0A3P7QIX2</accession>
<protein>
    <submittedName>
        <fullName evidence="1">Uncharacterized protein</fullName>
    </submittedName>
</protein>
<dbReference type="InterPro" id="IPR052961">
    <property type="entry name" value="Oxido-Kinase-like_Enzymes"/>
</dbReference>
<proteinExistence type="predicted"/>
<evidence type="ECO:0000313" key="1">
    <source>
        <dbReference type="EMBL" id="VDN31942.1"/>
    </source>
</evidence>
<name>A0A3P7QIX2_CYLGO</name>
<sequence>MSLYIPADGLFGTHVTWEDIEEVMQEELNTNASFGPNKKATNIGEGKGFMSRIVLIEPHWQNKDKKLPERFIAKVRLV</sequence>